<organism evidence="7 8">
    <name type="scientific">Kutzneria chonburiensis</name>
    <dbReference type="NCBI Taxonomy" id="1483604"/>
    <lineage>
        <taxon>Bacteria</taxon>
        <taxon>Bacillati</taxon>
        <taxon>Actinomycetota</taxon>
        <taxon>Actinomycetes</taxon>
        <taxon>Pseudonocardiales</taxon>
        <taxon>Pseudonocardiaceae</taxon>
        <taxon>Kutzneria</taxon>
    </lineage>
</organism>
<dbReference type="Gene3D" id="1.25.40.10">
    <property type="entry name" value="Tetratricopeptide repeat domain"/>
    <property type="match status" value="1"/>
</dbReference>
<protein>
    <submittedName>
        <fullName evidence="7">BTAD domain-containing putative transcriptional regulator</fullName>
    </submittedName>
</protein>
<dbReference type="InterPro" id="IPR011990">
    <property type="entry name" value="TPR-like_helical_dom_sf"/>
</dbReference>
<evidence type="ECO:0000256" key="2">
    <source>
        <dbReference type="ARBA" id="ARBA00023015"/>
    </source>
</evidence>
<dbReference type="SMART" id="SM00862">
    <property type="entry name" value="Trans_reg_C"/>
    <property type="match status" value="1"/>
</dbReference>
<dbReference type="PROSITE" id="PS51755">
    <property type="entry name" value="OMPR_PHOB"/>
    <property type="match status" value="1"/>
</dbReference>
<comment type="similarity">
    <text evidence="1">Belongs to the AfsR/DnrI/RedD regulatory family.</text>
</comment>
<evidence type="ECO:0000313" key="8">
    <source>
        <dbReference type="Proteomes" id="UP001589810"/>
    </source>
</evidence>
<evidence type="ECO:0000256" key="5">
    <source>
        <dbReference type="PROSITE-ProRule" id="PRU01091"/>
    </source>
</evidence>
<dbReference type="SUPFAM" id="SSF48452">
    <property type="entry name" value="TPR-like"/>
    <property type="match status" value="1"/>
</dbReference>
<feature type="DNA-binding region" description="OmpR/PhoB-type" evidence="5">
    <location>
        <begin position="1"/>
        <end position="109"/>
    </location>
</feature>
<evidence type="ECO:0000256" key="3">
    <source>
        <dbReference type="ARBA" id="ARBA00023125"/>
    </source>
</evidence>
<dbReference type="InterPro" id="IPR051677">
    <property type="entry name" value="AfsR-DnrI-RedD_regulator"/>
</dbReference>
<dbReference type="InterPro" id="IPR036388">
    <property type="entry name" value="WH-like_DNA-bd_sf"/>
</dbReference>
<keyword evidence="4" id="KW-0804">Transcription</keyword>
<name>A0ABV6MLD0_9PSEU</name>
<evidence type="ECO:0000313" key="7">
    <source>
        <dbReference type="EMBL" id="MFC0540691.1"/>
    </source>
</evidence>
<keyword evidence="2" id="KW-0805">Transcription regulation</keyword>
<dbReference type="EMBL" id="JBHLUD010000001">
    <property type="protein sequence ID" value="MFC0540691.1"/>
    <property type="molecule type" value="Genomic_DNA"/>
</dbReference>
<dbReference type="InterPro" id="IPR005158">
    <property type="entry name" value="BTAD"/>
</dbReference>
<keyword evidence="3 5" id="KW-0238">DNA-binding</keyword>
<dbReference type="PANTHER" id="PTHR35807:SF1">
    <property type="entry name" value="TRANSCRIPTIONAL REGULATOR REDD"/>
    <property type="match status" value="1"/>
</dbReference>
<feature type="domain" description="OmpR/PhoB-type" evidence="6">
    <location>
        <begin position="1"/>
        <end position="109"/>
    </location>
</feature>
<dbReference type="RefSeq" id="WP_273939510.1">
    <property type="nucleotide sequence ID" value="NZ_CP097263.1"/>
</dbReference>
<dbReference type="SMART" id="SM01043">
    <property type="entry name" value="BTAD"/>
    <property type="match status" value="1"/>
</dbReference>
<dbReference type="Gene3D" id="1.10.10.10">
    <property type="entry name" value="Winged helix-like DNA-binding domain superfamily/Winged helix DNA-binding domain"/>
    <property type="match status" value="1"/>
</dbReference>
<reference evidence="7 8" key="1">
    <citation type="submission" date="2024-09" db="EMBL/GenBank/DDBJ databases">
        <authorList>
            <person name="Sun Q."/>
            <person name="Mori K."/>
        </authorList>
    </citation>
    <scope>NUCLEOTIDE SEQUENCE [LARGE SCALE GENOMIC DNA]</scope>
    <source>
        <strain evidence="7 8">TBRC 1432</strain>
    </source>
</reference>
<gene>
    <name evidence="7" type="ORF">ACFFH7_04335</name>
</gene>
<dbReference type="PANTHER" id="PTHR35807">
    <property type="entry name" value="TRANSCRIPTIONAL REGULATOR REDD-RELATED"/>
    <property type="match status" value="1"/>
</dbReference>
<dbReference type="Pfam" id="PF03704">
    <property type="entry name" value="BTAD"/>
    <property type="match status" value="1"/>
</dbReference>
<dbReference type="InterPro" id="IPR001867">
    <property type="entry name" value="OmpR/PhoB-type_DNA-bd"/>
</dbReference>
<evidence type="ECO:0000256" key="1">
    <source>
        <dbReference type="ARBA" id="ARBA00005820"/>
    </source>
</evidence>
<dbReference type="Pfam" id="PF00486">
    <property type="entry name" value="Trans_reg_C"/>
    <property type="match status" value="1"/>
</dbReference>
<keyword evidence="8" id="KW-1185">Reference proteome</keyword>
<dbReference type="Proteomes" id="UP001589810">
    <property type="component" value="Unassembled WGS sequence"/>
</dbReference>
<dbReference type="SUPFAM" id="SSF46894">
    <property type="entry name" value="C-terminal effector domain of the bipartite response regulators"/>
    <property type="match status" value="1"/>
</dbReference>
<evidence type="ECO:0000259" key="6">
    <source>
        <dbReference type="PROSITE" id="PS51755"/>
    </source>
</evidence>
<dbReference type="CDD" id="cd15831">
    <property type="entry name" value="BTAD"/>
    <property type="match status" value="1"/>
</dbReference>
<accession>A0ABV6MLD0</accession>
<evidence type="ECO:0000256" key="4">
    <source>
        <dbReference type="ARBA" id="ARBA00023163"/>
    </source>
</evidence>
<comment type="caution">
    <text evidence="7">The sequence shown here is derived from an EMBL/GenBank/DDBJ whole genome shotgun (WGS) entry which is preliminary data.</text>
</comment>
<sequence length="262" mass="29693">MHDAHVHINLLGKLEIVPMARESDDTEHHHRITATKLRQVLVLLAANAGTTMRTDQLIDELWPAGPPQSVRTIVQTYIYQLRKLFVHSSQSPQGRQLLATDPDGYVLSVPRENIDLFRFQNLIEDGRAALRENRFGCGAEMLRECLELWRGSMPADVTTGPRLRGLSAFLEEQRLEAISLRIEADLASDRHVEIVGELRSLVAVYPLHEVFHLRLMQALHGSGRRGEALCVYRELRSTLNKELGLEPSSEVRKVHHEILVGQ</sequence>
<proteinExistence type="inferred from homology"/>
<dbReference type="InterPro" id="IPR016032">
    <property type="entry name" value="Sig_transdc_resp-reg_C-effctor"/>
</dbReference>